<proteinExistence type="predicted"/>
<accession>A0A8X7CA09</accession>
<dbReference type="Proteomes" id="UP000886998">
    <property type="component" value="Unassembled WGS sequence"/>
</dbReference>
<protein>
    <submittedName>
        <fullName evidence="1">Uncharacterized protein</fullName>
    </submittedName>
</protein>
<reference evidence="1" key="1">
    <citation type="submission" date="2020-08" db="EMBL/GenBank/DDBJ databases">
        <title>Multicomponent nature underlies the extraordinary mechanical properties of spider dragline silk.</title>
        <authorList>
            <person name="Kono N."/>
            <person name="Nakamura H."/>
            <person name="Mori M."/>
            <person name="Yoshida Y."/>
            <person name="Ohtoshi R."/>
            <person name="Malay A.D."/>
            <person name="Moran D.A.P."/>
            <person name="Tomita M."/>
            <person name="Numata K."/>
            <person name="Arakawa K."/>
        </authorList>
    </citation>
    <scope>NUCLEOTIDE SEQUENCE</scope>
</reference>
<keyword evidence="2" id="KW-1185">Reference proteome</keyword>
<dbReference type="AlphaFoldDB" id="A0A8X7CA09"/>
<evidence type="ECO:0000313" key="1">
    <source>
        <dbReference type="EMBL" id="GFY57394.1"/>
    </source>
</evidence>
<comment type="caution">
    <text evidence="1">The sequence shown here is derived from an EMBL/GenBank/DDBJ whole genome shotgun (WGS) entry which is preliminary data.</text>
</comment>
<name>A0A8X7CA09_9ARAC</name>
<dbReference type="EMBL" id="BMAV01011478">
    <property type="protein sequence ID" value="GFY57394.1"/>
    <property type="molecule type" value="Genomic_DNA"/>
</dbReference>
<sequence>MIRSRQRILFFMRRMLRSALGIPKVPGEDEGGLKVKSRASTCDRFPNKQTAGGTPLLSTDGLNAFSVLLRRFRLLLRERLPGFN</sequence>
<organism evidence="1 2">
    <name type="scientific">Trichonephila inaurata madagascariensis</name>
    <dbReference type="NCBI Taxonomy" id="2747483"/>
    <lineage>
        <taxon>Eukaryota</taxon>
        <taxon>Metazoa</taxon>
        <taxon>Ecdysozoa</taxon>
        <taxon>Arthropoda</taxon>
        <taxon>Chelicerata</taxon>
        <taxon>Arachnida</taxon>
        <taxon>Araneae</taxon>
        <taxon>Araneomorphae</taxon>
        <taxon>Entelegynae</taxon>
        <taxon>Araneoidea</taxon>
        <taxon>Nephilidae</taxon>
        <taxon>Trichonephila</taxon>
        <taxon>Trichonephila inaurata</taxon>
    </lineage>
</organism>
<gene>
    <name evidence="1" type="ORF">TNIN_358721</name>
</gene>
<evidence type="ECO:0000313" key="2">
    <source>
        <dbReference type="Proteomes" id="UP000886998"/>
    </source>
</evidence>